<evidence type="ECO:0000256" key="4">
    <source>
        <dbReference type="ARBA" id="ARBA00023237"/>
    </source>
</evidence>
<feature type="signal peptide" evidence="6">
    <location>
        <begin position="1"/>
        <end position="22"/>
    </location>
</feature>
<keyword evidence="4" id="KW-0998">Cell outer membrane</keyword>
<accession>A0A1W1HF18</accession>
<evidence type="ECO:0000313" key="10">
    <source>
        <dbReference type="Proteomes" id="UP000191931"/>
    </source>
</evidence>
<dbReference type="OrthoDB" id="9805566at2"/>
<dbReference type="SUPFAM" id="SSF53300">
    <property type="entry name" value="vWA-like"/>
    <property type="match status" value="1"/>
</dbReference>
<keyword evidence="2 6" id="KW-0732">Signal</keyword>
<comment type="subcellular location">
    <subcellularLocation>
        <location evidence="1">Cell outer membrane</location>
    </subcellularLocation>
</comment>
<evidence type="ECO:0000256" key="3">
    <source>
        <dbReference type="ARBA" id="ARBA00023136"/>
    </source>
</evidence>
<evidence type="ECO:0000259" key="7">
    <source>
        <dbReference type="PROSITE" id="PS50234"/>
    </source>
</evidence>
<protein>
    <submittedName>
        <fullName evidence="9">OmpA2</fullName>
    </submittedName>
</protein>
<dbReference type="GO" id="GO:0005509">
    <property type="term" value="F:calcium ion binding"/>
    <property type="evidence" value="ECO:0007669"/>
    <property type="project" value="InterPro"/>
</dbReference>
<reference evidence="9 10" key="1">
    <citation type="submission" date="2017-03" db="EMBL/GenBank/DDBJ databases">
        <authorList>
            <person name="Afonso C.L."/>
            <person name="Miller P.J."/>
            <person name="Scott M.A."/>
            <person name="Spackman E."/>
            <person name="Goraichik I."/>
            <person name="Dimitrov K.M."/>
            <person name="Suarez D.L."/>
            <person name="Swayne D.E."/>
        </authorList>
    </citation>
    <scope>NUCLEOTIDE SEQUENCE [LARGE SCALE GENOMIC DNA]</scope>
    <source>
        <strain evidence="9">PRJEB14757</strain>
    </source>
</reference>
<keyword evidence="10" id="KW-1185">Reference proteome</keyword>
<dbReference type="InterPro" id="IPR006665">
    <property type="entry name" value="OmpA-like"/>
</dbReference>
<dbReference type="InterPro" id="IPR002035">
    <property type="entry name" value="VWF_A"/>
</dbReference>
<dbReference type="InterPro" id="IPR006664">
    <property type="entry name" value="OMP_bac"/>
</dbReference>
<evidence type="ECO:0000259" key="8">
    <source>
        <dbReference type="PROSITE" id="PS51123"/>
    </source>
</evidence>
<dbReference type="PRINTS" id="PR01021">
    <property type="entry name" value="OMPADOMAIN"/>
</dbReference>
<dbReference type="InterPro" id="IPR028974">
    <property type="entry name" value="TSP_type-3_rpt"/>
</dbReference>
<dbReference type="InterPro" id="IPR036465">
    <property type="entry name" value="vWFA_dom_sf"/>
</dbReference>
<dbReference type="InterPro" id="IPR036737">
    <property type="entry name" value="OmpA-like_sf"/>
</dbReference>
<dbReference type="Gene3D" id="3.40.50.410">
    <property type="entry name" value="von Willebrand factor, type A domain"/>
    <property type="match status" value="1"/>
</dbReference>
<organism evidence="9 10">
    <name type="scientific">Desulfamplus magnetovallimortis</name>
    <dbReference type="NCBI Taxonomy" id="1246637"/>
    <lineage>
        <taxon>Bacteria</taxon>
        <taxon>Pseudomonadati</taxon>
        <taxon>Thermodesulfobacteriota</taxon>
        <taxon>Desulfobacteria</taxon>
        <taxon>Desulfobacterales</taxon>
        <taxon>Desulfobacteraceae</taxon>
        <taxon>Desulfamplus</taxon>
    </lineage>
</organism>
<feature type="domain" description="OmpA-like" evidence="8">
    <location>
        <begin position="302"/>
        <end position="417"/>
    </location>
</feature>
<evidence type="ECO:0000256" key="1">
    <source>
        <dbReference type="ARBA" id="ARBA00004442"/>
    </source>
</evidence>
<dbReference type="CDD" id="cd00198">
    <property type="entry name" value="vWFA"/>
    <property type="match status" value="1"/>
</dbReference>
<dbReference type="PROSITE" id="PS50234">
    <property type="entry name" value="VWFA"/>
    <property type="match status" value="1"/>
</dbReference>
<feature type="chain" id="PRO_5013343127" evidence="6">
    <location>
        <begin position="23"/>
        <end position="417"/>
    </location>
</feature>
<dbReference type="PANTHER" id="PTHR30329:SF21">
    <property type="entry name" value="LIPOPROTEIN YIAD-RELATED"/>
    <property type="match status" value="1"/>
</dbReference>
<dbReference type="PROSITE" id="PS51257">
    <property type="entry name" value="PROKAR_LIPOPROTEIN"/>
    <property type="match status" value="1"/>
</dbReference>
<dbReference type="EMBL" id="FWEV01000190">
    <property type="protein sequence ID" value="SLM31101.1"/>
    <property type="molecule type" value="Genomic_DNA"/>
</dbReference>
<dbReference type="CDD" id="cd07185">
    <property type="entry name" value="OmpA_C-like"/>
    <property type="match status" value="1"/>
</dbReference>
<dbReference type="Pfam" id="PF02412">
    <property type="entry name" value="TSP_3"/>
    <property type="match status" value="1"/>
</dbReference>
<evidence type="ECO:0000256" key="2">
    <source>
        <dbReference type="ARBA" id="ARBA00022729"/>
    </source>
</evidence>
<feature type="domain" description="VWFA" evidence="7">
    <location>
        <begin position="49"/>
        <end position="239"/>
    </location>
</feature>
<dbReference type="STRING" id="1246637.MTBBW1_270004"/>
<dbReference type="Proteomes" id="UP000191931">
    <property type="component" value="Unassembled WGS sequence"/>
</dbReference>
<dbReference type="RefSeq" id="WP_080799535.1">
    <property type="nucleotide sequence ID" value="NZ_LT828540.1"/>
</dbReference>
<dbReference type="Pfam" id="PF13519">
    <property type="entry name" value="VWA_2"/>
    <property type="match status" value="1"/>
</dbReference>
<dbReference type="InterPro" id="IPR003367">
    <property type="entry name" value="Thrombospondin_3-like_rpt"/>
</dbReference>
<proteinExistence type="predicted"/>
<dbReference type="GO" id="GO:0007155">
    <property type="term" value="P:cell adhesion"/>
    <property type="evidence" value="ECO:0007669"/>
    <property type="project" value="InterPro"/>
</dbReference>
<keyword evidence="3 5" id="KW-0472">Membrane</keyword>
<evidence type="ECO:0000313" key="9">
    <source>
        <dbReference type="EMBL" id="SLM31101.1"/>
    </source>
</evidence>
<dbReference type="SUPFAM" id="SSF103647">
    <property type="entry name" value="TSP type-3 repeat"/>
    <property type="match status" value="1"/>
</dbReference>
<dbReference type="InterPro" id="IPR050330">
    <property type="entry name" value="Bact_OuterMem_StrucFunc"/>
</dbReference>
<dbReference type="PANTHER" id="PTHR30329">
    <property type="entry name" value="STATOR ELEMENT OF FLAGELLAR MOTOR COMPLEX"/>
    <property type="match status" value="1"/>
</dbReference>
<sequence length="417" mass="44189">MKRFIGAVFFITTVAMVMVGCAGQGPKQPLPEFSPQQFDMSMYRSAYDNVLIILDGSSSMKEQCNGNEKFEVAMEVVARMNQTLPEMGQTAGLRTFGHHPSITKKPTVMQYGMEAYTTKGLADGLSKLGAPGGTSPLCMALKAAAGDLEGLSGSTAVVIVSDGKDMPGKTVDAAKALKDKYSSSVICIYPVVVGNDAAGMAIMKQISKVGECGFLSEAANILSSAGMANFVKDVFLEDAPRPAPVKVRLDSDGDGVYDEDDKCPDTPAGVKVDADGCPLDTDGDGVPDYLDKCPGTPAGAKVNPMGCWVLGDLLFDFDKAVIKPAGYPDLAKVIEVLNQNPNMKVVLQGHTDSIGSDAYNKGLSLRRAKAVKAYLVKKGISEGRLKCEAFGESKPAASNKTEFGRSLNRRVQLMPVL</sequence>
<dbReference type="PROSITE" id="PS51123">
    <property type="entry name" value="OMPA_2"/>
    <property type="match status" value="1"/>
</dbReference>
<dbReference type="SMART" id="SM00327">
    <property type="entry name" value="VWA"/>
    <property type="match status" value="1"/>
</dbReference>
<evidence type="ECO:0000256" key="6">
    <source>
        <dbReference type="SAM" id="SignalP"/>
    </source>
</evidence>
<dbReference type="Pfam" id="PF00691">
    <property type="entry name" value="OmpA"/>
    <property type="match status" value="1"/>
</dbReference>
<evidence type="ECO:0000256" key="5">
    <source>
        <dbReference type="PROSITE-ProRule" id="PRU00473"/>
    </source>
</evidence>
<dbReference type="AlphaFoldDB" id="A0A1W1HF18"/>
<gene>
    <name evidence="9" type="primary">ompA</name>
    <name evidence="9" type="ORF">MTBBW1_270004</name>
</gene>
<dbReference type="SUPFAM" id="SSF103088">
    <property type="entry name" value="OmpA-like"/>
    <property type="match status" value="1"/>
</dbReference>
<dbReference type="GO" id="GO:0009279">
    <property type="term" value="C:cell outer membrane"/>
    <property type="evidence" value="ECO:0007669"/>
    <property type="project" value="UniProtKB-SubCell"/>
</dbReference>
<dbReference type="Gene3D" id="3.30.1330.60">
    <property type="entry name" value="OmpA-like domain"/>
    <property type="match status" value="1"/>
</dbReference>
<dbReference type="Gene3D" id="4.10.1080.10">
    <property type="entry name" value="TSP type-3 repeat"/>
    <property type="match status" value="1"/>
</dbReference>
<name>A0A1W1HF18_9BACT</name>